<dbReference type="Pfam" id="PF12833">
    <property type="entry name" value="HTH_18"/>
    <property type="match status" value="1"/>
</dbReference>
<dbReference type="InterPro" id="IPR009057">
    <property type="entry name" value="Homeodomain-like_sf"/>
</dbReference>
<dbReference type="SUPFAM" id="SSF46689">
    <property type="entry name" value="Homeodomain-like"/>
    <property type="match status" value="1"/>
</dbReference>
<evidence type="ECO:0000256" key="5">
    <source>
        <dbReference type="SAM" id="Phobius"/>
    </source>
</evidence>
<evidence type="ECO:0000259" key="6">
    <source>
        <dbReference type="PROSITE" id="PS01124"/>
    </source>
</evidence>
<evidence type="ECO:0000256" key="4">
    <source>
        <dbReference type="PROSITE-ProRule" id="PRU00339"/>
    </source>
</evidence>
<dbReference type="SUPFAM" id="SSF48452">
    <property type="entry name" value="TPR-like"/>
    <property type="match status" value="2"/>
</dbReference>
<dbReference type="SMART" id="SM00028">
    <property type="entry name" value="TPR"/>
    <property type="match status" value="2"/>
</dbReference>
<keyword evidence="4" id="KW-0802">TPR repeat</keyword>
<feature type="repeat" description="TPR" evidence="4">
    <location>
        <begin position="386"/>
        <end position="419"/>
    </location>
</feature>
<dbReference type="PROSITE" id="PS00041">
    <property type="entry name" value="HTH_ARAC_FAMILY_1"/>
    <property type="match status" value="1"/>
</dbReference>
<keyword evidence="3" id="KW-0804">Transcription</keyword>
<keyword evidence="2" id="KW-0238">DNA-binding</keyword>
<dbReference type="PROSITE" id="PS01124">
    <property type="entry name" value="HTH_ARAC_FAMILY_2"/>
    <property type="match status" value="1"/>
</dbReference>
<dbReference type="OrthoDB" id="358279at2"/>
<evidence type="ECO:0000313" key="7">
    <source>
        <dbReference type="EMBL" id="RIJ50374.1"/>
    </source>
</evidence>
<feature type="transmembrane region" description="Helical" evidence="5">
    <location>
        <begin position="133"/>
        <end position="152"/>
    </location>
</feature>
<dbReference type="RefSeq" id="WP_119435845.1">
    <property type="nucleotide sequence ID" value="NZ_QWGR01000001.1"/>
</dbReference>
<accession>A0A399T5X2</accession>
<dbReference type="SMART" id="SM00342">
    <property type="entry name" value="HTH_ARAC"/>
    <property type="match status" value="1"/>
</dbReference>
<evidence type="ECO:0000256" key="3">
    <source>
        <dbReference type="ARBA" id="ARBA00023163"/>
    </source>
</evidence>
<dbReference type="InterPro" id="IPR018062">
    <property type="entry name" value="HTH_AraC-typ_CS"/>
</dbReference>
<dbReference type="InterPro" id="IPR018060">
    <property type="entry name" value="HTH_AraC"/>
</dbReference>
<dbReference type="PANTHER" id="PTHR43280:SF2">
    <property type="entry name" value="HTH-TYPE TRANSCRIPTIONAL REGULATOR EXSA"/>
    <property type="match status" value="1"/>
</dbReference>
<feature type="domain" description="HTH araC/xylS-type" evidence="6">
    <location>
        <begin position="13"/>
        <end position="112"/>
    </location>
</feature>
<dbReference type="PROSITE" id="PS50005">
    <property type="entry name" value="TPR"/>
    <property type="match status" value="1"/>
</dbReference>
<dbReference type="Gene3D" id="3.40.50.10070">
    <property type="entry name" value="TolB, N-terminal domain"/>
    <property type="match status" value="1"/>
</dbReference>
<comment type="caution">
    <text evidence="7">The sequence shown here is derived from an EMBL/GenBank/DDBJ whole genome shotgun (WGS) entry which is preliminary data.</text>
</comment>
<dbReference type="EMBL" id="QWGR01000001">
    <property type="protein sequence ID" value="RIJ50374.1"/>
    <property type="molecule type" value="Genomic_DNA"/>
</dbReference>
<proteinExistence type="predicted"/>
<dbReference type="AlphaFoldDB" id="A0A399T5X2"/>
<evidence type="ECO:0000313" key="8">
    <source>
        <dbReference type="Proteomes" id="UP000265926"/>
    </source>
</evidence>
<evidence type="ECO:0000256" key="1">
    <source>
        <dbReference type="ARBA" id="ARBA00023015"/>
    </source>
</evidence>
<organism evidence="7 8">
    <name type="scientific">Maribellus luteus</name>
    <dbReference type="NCBI Taxonomy" id="2305463"/>
    <lineage>
        <taxon>Bacteria</taxon>
        <taxon>Pseudomonadati</taxon>
        <taxon>Bacteroidota</taxon>
        <taxon>Bacteroidia</taxon>
        <taxon>Marinilabiliales</taxon>
        <taxon>Prolixibacteraceae</taxon>
        <taxon>Maribellus</taxon>
    </lineage>
</organism>
<name>A0A399T5X2_9BACT</name>
<dbReference type="GO" id="GO:0043565">
    <property type="term" value="F:sequence-specific DNA binding"/>
    <property type="evidence" value="ECO:0007669"/>
    <property type="project" value="InterPro"/>
</dbReference>
<dbReference type="InterPro" id="IPR019734">
    <property type="entry name" value="TPR_rpt"/>
</dbReference>
<evidence type="ECO:0000256" key="2">
    <source>
        <dbReference type="ARBA" id="ARBA00023125"/>
    </source>
</evidence>
<reference evidence="7 8" key="1">
    <citation type="submission" date="2018-08" db="EMBL/GenBank/DDBJ databases">
        <title>Pallidiluteibacterium maritimus gen. nov., sp. nov., isolated from coastal sediment.</title>
        <authorList>
            <person name="Zhou L.Y."/>
        </authorList>
    </citation>
    <scope>NUCLEOTIDE SEQUENCE [LARGE SCALE GENOMIC DNA]</scope>
    <source>
        <strain evidence="7 8">XSD2</strain>
    </source>
</reference>
<dbReference type="Gene3D" id="1.10.10.60">
    <property type="entry name" value="Homeodomain-like"/>
    <property type="match status" value="1"/>
</dbReference>
<dbReference type="Gene3D" id="1.25.40.10">
    <property type="entry name" value="Tetratricopeptide repeat domain"/>
    <property type="match status" value="2"/>
</dbReference>
<keyword evidence="8" id="KW-1185">Reference proteome</keyword>
<dbReference type="InterPro" id="IPR011990">
    <property type="entry name" value="TPR-like_helical_dom_sf"/>
</dbReference>
<keyword evidence="5" id="KW-1133">Transmembrane helix</keyword>
<keyword evidence="5" id="KW-0812">Transmembrane</keyword>
<keyword evidence="1" id="KW-0805">Transcription regulation</keyword>
<gene>
    <name evidence="7" type="ORF">D1614_00080</name>
</gene>
<dbReference type="PANTHER" id="PTHR43280">
    <property type="entry name" value="ARAC-FAMILY TRANSCRIPTIONAL REGULATOR"/>
    <property type="match status" value="1"/>
</dbReference>
<keyword evidence="5" id="KW-0472">Membrane</keyword>
<sequence length="688" mass="79282">MPTSRRNDEEFISRLTQIVEENLSNEQFGVNELAQIVGMSRSNLLRKVSKLQGVSVSLFIRKVRLGKALEMLQEGAYSVSEISYRVGFGSPSYFIKCFREEYGYSPGNMDAYQAEQEEEETSEKPKRKFRMPVLFVSLFLLVTMAVVIVYFLDPGAESPEPVKSIAVLPFINDSNDSSNVYIINGLMESTLNKLQSIEGLRVISRTSAEKYRKHTKTIREIAKELNVTYLVEGSGQKIGDKLLLNVQLIEASADNQVWSRQYQRNTSDIFALQNEIAKDITDEIKVIVTPEEQSRIEKIPTESLEAYDLFLQGIDLLSRQTEAKGNLRKSIGLLREALVLDPKFARANAALAMSYYFLEQNHSERLLADSINYFADQAMFLDPQLPQSLIAKALFYMAHAEYQLAVPYFEKALEYNPNYDLVYVFLVDLYANYLPDTRKYLEYTLRGLQIDPARFDPVTMSFNFLHISNAFIQAGFVDEAEKYINVSLDYFPGNLYSEYVKAYILFARDNNLQQTKELLLEAARKDTTRLDIIQEVAKICYYQRDYESAYKYYQKYLGIKKMLQLSVYPQEDIKIAFTCQQLGKTQEAEQFLASYKHFADNDRSIYRSLNLSTYYAATGQNEEALNQLKLFAGQKNFQYWIVLFLPIDPIMDAVRDQPGYSGTFKQIKVNFKQFHNEVKESLEKKGLM</sequence>
<dbReference type="Proteomes" id="UP000265926">
    <property type="component" value="Unassembled WGS sequence"/>
</dbReference>
<protein>
    <submittedName>
        <fullName evidence="7">Helix-turn-helix domain-containing protein</fullName>
    </submittedName>
</protein>
<dbReference type="GO" id="GO:0003700">
    <property type="term" value="F:DNA-binding transcription factor activity"/>
    <property type="evidence" value="ECO:0007669"/>
    <property type="project" value="InterPro"/>
</dbReference>